<dbReference type="EMBL" id="BARW01035431">
    <property type="protein sequence ID" value="GAJ20341.1"/>
    <property type="molecule type" value="Genomic_DNA"/>
</dbReference>
<dbReference type="GO" id="GO:0015288">
    <property type="term" value="F:porin activity"/>
    <property type="evidence" value="ECO:0007669"/>
    <property type="project" value="TreeGrafter"/>
</dbReference>
<dbReference type="AlphaFoldDB" id="X1VSU6"/>
<evidence type="ECO:0000256" key="2">
    <source>
        <dbReference type="ARBA" id="ARBA00022448"/>
    </source>
</evidence>
<comment type="caution">
    <text evidence="7">The sequence shown here is derived from an EMBL/GenBank/DDBJ whole genome shotgun (WGS) entry which is preliminary data.</text>
</comment>
<evidence type="ECO:0000256" key="5">
    <source>
        <dbReference type="ARBA" id="ARBA00023136"/>
    </source>
</evidence>
<reference evidence="7" key="1">
    <citation type="journal article" date="2014" name="Front. Microbiol.">
        <title>High frequency of phylogenetically diverse reductive dehalogenase-homologous genes in deep subseafloor sedimentary metagenomes.</title>
        <authorList>
            <person name="Kawai M."/>
            <person name="Futagami T."/>
            <person name="Toyoda A."/>
            <person name="Takaki Y."/>
            <person name="Nishi S."/>
            <person name="Hori S."/>
            <person name="Arai W."/>
            <person name="Tsubouchi T."/>
            <person name="Morono Y."/>
            <person name="Uchiyama I."/>
            <person name="Ito T."/>
            <person name="Fujiyama A."/>
            <person name="Inagaki F."/>
            <person name="Takami H."/>
        </authorList>
    </citation>
    <scope>NUCLEOTIDE SEQUENCE</scope>
    <source>
        <strain evidence="7">Expedition CK06-06</strain>
    </source>
</reference>
<protein>
    <recommendedName>
        <fullName evidence="8">TolC family protein</fullName>
    </recommendedName>
</protein>
<evidence type="ECO:0000256" key="6">
    <source>
        <dbReference type="ARBA" id="ARBA00023237"/>
    </source>
</evidence>
<dbReference type="GO" id="GO:0009279">
    <property type="term" value="C:cell outer membrane"/>
    <property type="evidence" value="ECO:0007669"/>
    <property type="project" value="UniProtKB-SubCell"/>
</dbReference>
<proteinExistence type="predicted"/>
<dbReference type="InterPro" id="IPR003423">
    <property type="entry name" value="OMP_efflux"/>
</dbReference>
<evidence type="ECO:0000313" key="7">
    <source>
        <dbReference type="EMBL" id="GAJ20341.1"/>
    </source>
</evidence>
<evidence type="ECO:0000256" key="1">
    <source>
        <dbReference type="ARBA" id="ARBA00004442"/>
    </source>
</evidence>
<dbReference type="SUPFAM" id="SSF56954">
    <property type="entry name" value="Outer membrane efflux proteins (OEP)"/>
    <property type="match status" value="1"/>
</dbReference>
<dbReference type="GO" id="GO:1990281">
    <property type="term" value="C:efflux pump complex"/>
    <property type="evidence" value="ECO:0007669"/>
    <property type="project" value="TreeGrafter"/>
</dbReference>
<dbReference type="PANTHER" id="PTHR30026:SF20">
    <property type="entry name" value="OUTER MEMBRANE PROTEIN TOLC"/>
    <property type="match status" value="1"/>
</dbReference>
<evidence type="ECO:0008006" key="8">
    <source>
        <dbReference type="Google" id="ProtNLM"/>
    </source>
</evidence>
<evidence type="ECO:0000256" key="3">
    <source>
        <dbReference type="ARBA" id="ARBA00022452"/>
    </source>
</evidence>
<keyword evidence="5" id="KW-0472">Membrane</keyword>
<accession>X1VSU6</accession>
<dbReference type="Gene3D" id="1.20.1600.10">
    <property type="entry name" value="Outer membrane efflux proteins (OEP)"/>
    <property type="match status" value="1"/>
</dbReference>
<name>X1VSU6_9ZZZZ</name>
<dbReference type="Pfam" id="PF02321">
    <property type="entry name" value="OEP"/>
    <property type="match status" value="1"/>
</dbReference>
<dbReference type="PANTHER" id="PTHR30026">
    <property type="entry name" value="OUTER MEMBRANE PROTEIN TOLC"/>
    <property type="match status" value="1"/>
</dbReference>
<keyword evidence="4" id="KW-0812">Transmembrane</keyword>
<gene>
    <name evidence="7" type="ORF">S12H4_55266</name>
</gene>
<comment type="subcellular location">
    <subcellularLocation>
        <location evidence="1">Cell outer membrane</location>
    </subcellularLocation>
</comment>
<keyword evidence="3" id="KW-1134">Transmembrane beta strand</keyword>
<keyword evidence="6" id="KW-0998">Cell outer membrane</keyword>
<dbReference type="GO" id="GO:0015562">
    <property type="term" value="F:efflux transmembrane transporter activity"/>
    <property type="evidence" value="ECO:0007669"/>
    <property type="project" value="InterPro"/>
</dbReference>
<feature type="non-terminal residue" evidence="7">
    <location>
        <position position="1"/>
    </location>
</feature>
<evidence type="ECO:0000256" key="4">
    <source>
        <dbReference type="ARBA" id="ARBA00022692"/>
    </source>
</evidence>
<organism evidence="7">
    <name type="scientific">marine sediment metagenome</name>
    <dbReference type="NCBI Taxonomy" id="412755"/>
    <lineage>
        <taxon>unclassified sequences</taxon>
        <taxon>metagenomes</taxon>
        <taxon>ecological metagenomes</taxon>
    </lineage>
</organism>
<keyword evidence="2" id="KW-0813">Transport</keyword>
<sequence length="203" mass="23318">KSVYEYAEKNFPQIKSAEYNLSSLEKGLAIARGQRSPQIGLVGTLYSRYSELARDPFDPASTYAVNKQLNNNLYKQVSVNLSVPIFSRWRVQNRISNAKINVLDARYNLDQNKQILYQEIQQAHADAIAALEKYYSSIETVESREEAFNYSQQKFNVGLTNSVDYNIAKNNLTRARSDLLQAKYEFIFKSMILDFYQGNPISL</sequence>
<dbReference type="InterPro" id="IPR051906">
    <property type="entry name" value="TolC-like"/>
</dbReference>